<organism evidence="1">
    <name type="scientific">uncultured Sulfurovum sp</name>
    <dbReference type="NCBI Taxonomy" id="269237"/>
    <lineage>
        <taxon>Bacteria</taxon>
        <taxon>Pseudomonadati</taxon>
        <taxon>Campylobacterota</taxon>
        <taxon>Epsilonproteobacteria</taxon>
        <taxon>Campylobacterales</taxon>
        <taxon>Sulfurovaceae</taxon>
        <taxon>Sulfurovum</taxon>
        <taxon>environmental samples</taxon>
    </lineage>
</organism>
<sequence length="59" mass="7093">MDDTLFNELLASTKEAKEILATKTTPSRTFYIDEPNVKEIRSKFSLNRNKFWKYFRCKK</sequence>
<dbReference type="EMBL" id="CACVAS010000119">
    <property type="protein sequence ID" value="CAA6824397.1"/>
    <property type="molecule type" value="Genomic_DNA"/>
</dbReference>
<gene>
    <name evidence="1" type="ORF">HELGO_WM20771</name>
</gene>
<evidence type="ECO:0000313" key="1">
    <source>
        <dbReference type="EMBL" id="CAA6824397.1"/>
    </source>
</evidence>
<name>A0A6S6U291_9BACT</name>
<reference evidence="1" key="1">
    <citation type="submission" date="2020-01" db="EMBL/GenBank/DDBJ databases">
        <authorList>
            <person name="Meier V. D."/>
            <person name="Meier V D."/>
        </authorList>
    </citation>
    <scope>NUCLEOTIDE SEQUENCE</scope>
    <source>
        <strain evidence="1">HLG_WM_MAG_01</strain>
    </source>
</reference>
<protein>
    <submittedName>
        <fullName evidence="1">Uncharacterized protein</fullName>
    </submittedName>
</protein>
<accession>A0A6S6U291</accession>
<proteinExistence type="predicted"/>
<dbReference type="AlphaFoldDB" id="A0A6S6U291"/>